<organism evidence="1 2">
    <name type="scientific">Rousettus aegyptiacus</name>
    <name type="common">Egyptian fruit bat</name>
    <name type="synonym">Pteropus aegyptiacus</name>
    <dbReference type="NCBI Taxonomy" id="9407"/>
    <lineage>
        <taxon>Eukaryota</taxon>
        <taxon>Metazoa</taxon>
        <taxon>Chordata</taxon>
        <taxon>Craniata</taxon>
        <taxon>Vertebrata</taxon>
        <taxon>Euteleostomi</taxon>
        <taxon>Mammalia</taxon>
        <taxon>Eutheria</taxon>
        <taxon>Laurasiatheria</taxon>
        <taxon>Chiroptera</taxon>
        <taxon>Yinpterochiroptera</taxon>
        <taxon>Pteropodoidea</taxon>
        <taxon>Pteropodidae</taxon>
        <taxon>Rousettinae</taxon>
        <taxon>Rousettus</taxon>
    </lineage>
</organism>
<accession>A0A7J8BS11</accession>
<proteinExistence type="predicted"/>
<protein>
    <submittedName>
        <fullName evidence="1">Uncharacterized protein</fullName>
    </submittedName>
</protein>
<evidence type="ECO:0000313" key="1">
    <source>
        <dbReference type="EMBL" id="KAF6401534.1"/>
    </source>
</evidence>
<dbReference type="Proteomes" id="UP000593571">
    <property type="component" value="Unassembled WGS sequence"/>
</dbReference>
<evidence type="ECO:0000313" key="2">
    <source>
        <dbReference type="Proteomes" id="UP000593571"/>
    </source>
</evidence>
<keyword evidence="2" id="KW-1185">Reference proteome</keyword>
<sequence length="164" mass="18563">MWWELRHPAPRPGYCVCLRLGNCHVALRRLPKAIHTKGRKETFFTSTTEPLRLPTPSIPFSCFAWQLHSHDHVTTRPVPHSLAGIQSSYKSLPASPYLGTSSFLWLGDPHPHLHTGSLFQNVQKPHSIWTASIQHCSLFHGSLETQLMYSFVRTRASCSCHGID</sequence>
<name>A0A7J8BS11_ROUAE</name>
<reference evidence="1 2" key="1">
    <citation type="journal article" date="2020" name="Nature">
        <title>Six reference-quality genomes reveal evolution of bat adaptations.</title>
        <authorList>
            <person name="Jebb D."/>
            <person name="Huang Z."/>
            <person name="Pippel M."/>
            <person name="Hughes G.M."/>
            <person name="Lavrichenko K."/>
            <person name="Devanna P."/>
            <person name="Winkler S."/>
            <person name="Jermiin L.S."/>
            <person name="Skirmuntt E.C."/>
            <person name="Katzourakis A."/>
            <person name="Burkitt-Gray L."/>
            <person name="Ray D.A."/>
            <person name="Sullivan K.A.M."/>
            <person name="Roscito J.G."/>
            <person name="Kirilenko B.M."/>
            <person name="Davalos L.M."/>
            <person name="Corthals A.P."/>
            <person name="Power M.L."/>
            <person name="Jones G."/>
            <person name="Ransome R.D."/>
            <person name="Dechmann D.K.N."/>
            <person name="Locatelli A.G."/>
            <person name="Puechmaille S.J."/>
            <person name="Fedrigo O."/>
            <person name="Jarvis E.D."/>
            <person name="Hiller M."/>
            <person name="Vernes S.C."/>
            <person name="Myers E.W."/>
            <person name="Teeling E.C."/>
        </authorList>
    </citation>
    <scope>NUCLEOTIDE SEQUENCE [LARGE SCALE GENOMIC DNA]</scope>
    <source>
        <strain evidence="1">MRouAeg1</strain>
        <tissue evidence="1">Muscle</tissue>
    </source>
</reference>
<gene>
    <name evidence="1" type="ORF">HJG63_009596</name>
</gene>
<comment type="caution">
    <text evidence="1">The sequence shown here is derived from an EMBL/GenBank/DDBJ whole genome shotgun (WGS) entry which is preliminary data.</text>
</comment>
<dbReference type="AlphaFoldDB" id="A0A7J8BS11"/>
<dbReference type="EMBL" id="JACASE010000016">
    <property type="protein sequence ID" value="KAF6401534.1"/>
    <property type="molecule type" value="Genomic_DNA"/>
</dbReference>